<dbReference type="Proteomes" id="UP000199602">
    <property type="component" value="Unassembled WGS sequence"/>
</dbReference>
<evidence type="ECO:0008006" key="3">
    <source>
        <dbReference type="Google" id="ProtNLM"/>
    </source>
</evidence>
<accession>A0A1H0DYL3</accession>
<reference evidence="1 2" key="1">
    <citation type="submission" date="2016-10" db="EMBL/GenBank/DDBJ databases">
        <authorList>
            <person name="de Groot N.N."/>
        </authorList>
    </citation>
    <scope>NUCLEOTIDE SEQUENCE [LARGE SCALE GENOMIC DNA]</scope>
    <source>
        <strain evidence="1 2">DSM 15269</strain>
    </source>
</reference>
<proteinExistence type="predicted"/>
<organism evidence="1 2">
    <name type="scientific">Desulfonauticus submarinus</name>
    <dbReference type="NCBI Taxonomy" id="206665"/>
    <lineage>
        <taxon>Bacteria</taxon>
        <taxon>Pseudomonadati</taxon>
        <taxon>Thermodesulfobacteriota</taxon>
        <taxon>Desulfovibrionia</taxon>
        <taxon>Desulfovibrionales</taxon>
        <taxon>Desulfonauticaceae</taxon>
        <taxon>Desulfonauticus</taxon>
    </lineage>
</organism>
<name>A0A1H0DYL3_9BACT</name>
<gene>
    <name evidence="1" type="ORF">SAMN04488516_10652</name>
</gene>
<dbReference type="RefSeq" id="WP_092065313.1">
    <property type="nucleotide sequence ID" value="NZ_FNIN01000006.1"/>
</dbReference>
<sequence length="238" mass="27562">MNNGFNLDSLEEINKLVFLYLQARGGKSFPGFIHNLNNYLHLLKMQHSLLEKKIQKETLEDIPVYFERFAQAFSGVDRLVSLAGERDFYLSKEIERFSINSFIEWFKDFWVNDLFFKHQIKLNICLNIDSPLQLAPYILTFCLEEGLFNILEELQDKEGTFDLSLNVNKVEQDIIFELISPTVLKVKNPFDPFVSTKKKHLGLGLFLGAKLLSTCKGSLDLFAKNDLTIYQIIIPIKN</sequence>
<evidence type="ECO:0000313" key="1">
    <source>
        <dbReference type="EMBL" id="SDN75071.1"/>
    </source>
</evidence>
<evidence type="ECO:0000313" key="2">
    <source>
        <dbReference type="Proteomes" id="UP000199602"/>
    </source>
</evidence>
<dbReference type="AlphaFoldDB" id="A0A1H0DYL3"/>
<dbReference type="EMBL" id="FNIN01000006">
    <property type="protein sequence ID" value="SDN75071.1"/>
    <property type="molecule type" value="Genomic_DNA"/>
</dbReference>
<keyword evidence="2" id="KW-1185">Reference proteome</keyword>
<protein>
    <recommendedName>
        <fullName evidence="3">Histidine kinase-, DNA gyrase B-, and HSP90-like ATPase</fullName>
    </recommendedName>
</protein>
<dbReference type="OrthoDB" id="9800405at2"/>
<dbReference type="STRING" id="206665.SAMN04488516_10652"/>